<evidence type="ECO:0000256" key="1">
    <source>
        <dbReference type="SAM" id="SignalP"/>
    </source>
</evidence>
<reference evidence="3" key="2">
    <citation type="journal article" date="2005" name="Science">
        <title>The genome of the African trypanosome Trypanosoma brucei.</title>
        <authorList>
            <person name="Berriman M."/>
            <person name="Ghedin E."/>
            <person name="Hertz-Fowler C."/>
            <person name="Blandin G."/>
            <person name="Renauld H."/>
            <person name="Bartholomeu D.C."/>
            <person name="Lennard N.J."/>
            <person name="Caler E."/>
            <person name="Hamlin N.E."/>
            <person name="Haas B."/>
            <person name="Bohme U."/>
            <person name="Hannick L."/>
            <person name="Aslett M.A."/>
            <person name="Shallom J."/>
            <person name="Marcello L."/>
            <person name="Hou L."/>
            <person name="Wickstead B."/>
            <person name="Alsmark U.C."/>
            <person name="Arrowsmith C."/>
            <person name="Atkin R.J."/>
            <person name="Barron A.J."/>
            <person name="Bringaud F."/>
            <person name="Brooks K."/>
            <person name="Carrington M."/>
            <person name="Cherevach I."/>
            <person name="Chillingworth T.J."/>
            <person name="Churcher C."/>
            <person name="Clark L.N."/>
            <person name="Corton C.H."/>
            <person name="Cronin A."/>
            <person name="Davies R.M."/>
            <person name="Doggett J."/>
            <person name="Djikeng A."/>
            <person name="Feldblyum T."/>
            <person name="Field M.C."/>
            <person name="Fraser A."/>
            <person name="Goodhead I."/>
            <person name="Hance Z."/>
            <person name="Harper D."/>
            <person name="Harris B.R."/>
            <person name="Hauser H."/>
            <person name="Hostetler J."/>
            <person name="Ivens A."/>
            <person name="Jagels K."/>
            <person name="Johnson D."/>
            <person name="Johnson J."/>
            <person name="Jones K."/>
            <person name="Kerhornou A.X."/>
            <person name="Koo H."/>
            <person name="Larke N."/>
            <person name="Landfear S."/>
            <person name="Larkin C."/>
            <person name="Leech V."/>
            <person name="Line A."/>
            <person name="Lord A."/>
            <person name="Macleod A."/>
            <person name="Mooney P.J."/>
            <person name="Moule S."/>
            <person name="Martin D.M."/>
            <person name="Morgan G.W."/>
            <person name="Mungall K."/>
            <person name="Norbertczak H."/>
            <person name="Ormond D."/>
            <person name="Pai G."/>
            <person name="Peacock C.S."/>
            <person name="Peterson J."/>
            <person name="Quail M.A."/>
            <person name="Rabbinowitsch E."/>
            <person name="Rajandream M.A."/>
            <person name="Reitter C."/>
            <person name="Salzberg S.L."/>
            <person name="Sanders M."/>
            <person name="Schobel S."/>
            <person name="Sharp S."/>
            <person name="Simmonds M."/>
            <person name="Simpson A.J."/>
            <person name="Tallon L."/>
            <person name="Turner C.M."/>
            <person name="Tait A."/>
            <person name="Tivey A.R."/>
            <person name="Van Aken S."/>
            <person name="Walker D."/>
            <person name="Wanless D."/>
            <person name="Wang S."/>
            <person name="White B."/>
            <person name="White O."/>
            <person name="Whitehead S."/>
            <person name="Woodward J."/>
            <person name="Wortman J."/>
            <person name="Adams M.D."/>
            <person name="Embley T.M."/>
            <person name="Gull K."/>
            <person name="Ullu E."/>
            <person name="Barry J.D."/>
            <person name="Fairlamb A.H."/>
            <person name="Opperdoes F."/>
            <person name="Barrell B.G."/>
            <person name="Donelson J.E."/>
            <person name="Hall N."/>
            <person name="Fraser C.M."/>
            <person name="Melville S.E."/>
            <person name="El-Sayed N.M."/>
        </authorList>
    </citation>
    <scope>NUCLEOTIDE SEQUENCE [LARGE SCALE GENOMIC DNA]</scope>
    <source>
        <strain evidence="3">927/4 GUTat10.1</strain>
    </source>
</reference>
<evidence type="ECO:0000313" key="3">
    <source>
        <dbReference type="Proteomes" id="UP000008524"/>
    </source>
</evidence>
<reference evidence="2 3" key="1">
    <citation type="journal article" date="2003" name="Nucleic Acids Res.">
        <title>The DNA sequence of chromosome I of an African trypanosome: gene content, chromosome organisation, recombination and polymorphism.</title>
        <authorList>
            <person name="Hall N."/>
            <person name="Berriman M."/>
            <person name="Lennard N.J."/>
            <person name="Harris B.R."/>
            <person name="Hertz-Fowler C."/>
            <person name="Bart-Delabesse E.N."/>
            <person name="Gerrare C.S."/>
            <person name="Atkin R.J."/>
            <person name="Barron A.J."/>
            <person name="Bowman S."/>
            <person name="Bray-Allen S.P."/>
            <person name="Bringaud F."/>
            <person name="Clark L.N."/>
            <person name="Corton C.H."/>
            <person name="Cronin A."/>
            <person name="Davies R."/>
            <person name="Doggett J."/>
            <person name="Fraser A."/>
            <person name="Gruter E."/>
            <person name="Hall S."/>
            <person name="Harper A.D."/>
            <person name="Kay M.P."/>
            <person name="Leech V."/>
            <person name="Mayes R."/>
            <person name="Price C."/>
            <person name="Quail M.A."/>
            <person name="Rabbinowitch E."/>
            <person name="Reitter C."/>
            <person name="Rutherford K."/>
            <person name="Sasse J."/>
            <person name="Sharp S."/>
            <person name="Shownkeen R."/>
            <person name="Macleod A."/>
            <person name="Taylor S."/>
            <person name="Tweedie A."/>
            <person name="Turner C.M.R."/>
            <person name="Tait A."/>
            <person name="Gull K."/>
            <person name="Barrell B."/>
            <person name="Melville S.E."/>
        </authorList>
    </citation>
    <scope>NUCLEOTIDE SEQUENCE [LARGE SCALE GENOMIC DNA]</scope>
    <source>
        <strain evidence="2 3">927/4 GUTat10.1</strain>
    </source>
</reference>
<keyword evidence="1" id="KW-0732">Signal</keyword>
<dbReference type="KEGG" id="tbr:TB927.1.4820"/>
<sequence>MYIYMCVCVQPLLSFILTVECPPYNGLCKCLFTVSFFFLIFGRREEGEGGGTRLFLKDFFKNFYFHRWGGEFIKVLGATLTPICISFQQYVRACCSLFPAIIV</sequence>
<accession>Q4GY97</accession>
<dbReference type="EMBL" id="AL929603">
    <property type="protein sequence ID" value="CAJ16688.1"/>
    <property type="molecule type" value="Genomic_DNA"/>
</dbReference>
<dbReference type="GeneID" id="4357550"/>
<evidence type="ECO:0000313" key="2">
    <source>
        <dbReference type="EMBL" id="CAJ16688.1"/>
    </source>
</evidence>
<evidence type="ECO:0008006" key="4">
    <source>
        <dbReference type="Google" id="ProtNLM"/>
    </source>
</evidence>
<protein>
    <recommendedName>
        <fullName evidence="4">T. brucei spp.-specific protein</fullName>
    </recommendedName>
</protein>
<organism evidence="2 3">
    <name type="scientific">Trypanosoma brucei brucei (strain 927/4 GUTat10.1)</name>
    <dbReference type="NCBI Taxonomy" id="185431"/>
    <lineage>
        <taxon>Eukaryota</taxon>
        <taxon>Discoba</taxon>
        <taxon>Euglenozoa</taxon>
        <taxon>Kinetoplastea</taxon>
        <taxon>Metakinetoplastina</taxon>
        <taxon>Trypanosomatida</taxon>
        <taxon>Trypanosomatidae</taxon>
        <taxon>Trypanosoma</taxon>
    </lineage>
</organism>
<dbReference type="AlphaFoldDB" id="Q4GY97"/>
<dbReference type="RefSeq" id="XP_001219174.1">
    <property type="nucleotide sequence ID" value="XM_001219173.1"/>
</dbReference>
<dbReference type="InParanoid" id="Q4GY97"/>
<feature type="signal peptide" evidence="1">
    <location>
        <begin position="1"/>
        <end position="21"/>
    </location>
</feature>
<proteinExistence type="predicted"/>
<gene>
    <name evidence="2" type="ORF">TB927.1.4820</name>
</gene>
<name>Q4GY97_TRYB2</name>
<dbReference type="PaxDb" id="5691-CAJ16688"/>
<dbReference type="Proteomes" id="UP000008524">
    <property type="component" value="Chromosome 1"/>
</dbReference>
<keyword evidence="3" id="KW-1185">Reference proteome</keyword>
<feature type="chain" id="PRO_5004238971" description="T. brucei spp.-specific protein" evidence="1">
    <location>
        <begin position="22"/>
        <end position="103"/>
    </location>
</feature>